<dbReference type="AlphaFoldDB" id="A0A1G2PLQ3"/>
<gene>
    <name evidence="3" type="ORF">A2806_00190</name>
</gene>
<organism evidence="3 4">
    <name type="scientific">Candidatus Terrybacteria bacterium RIFCSPHIGHO2_01_FULL_48_17</name>
    <dbReference type="NCBI Taxonomy" id="1802362"/>
    <lineage>
        <taxon>Bacteria</taxon>
        <taxon>Candidatus Terryibacteriota</taxon>
    </lineage>
</organism>
<reference evidence="3 4" key="1">
    <citation type="journal article" date="2016" name="Nat. Commun.">
        <title>Thousands of microbial genomes shed light on interconnected biogeochemical processes in an aquifer system.</title>
        <authorList>
            <person name="Anantharaman K."/>
            <person name="Brown C.T."/>
            <person name="Hug L.A."/>
            <person name="Sharon I."/>
            <person name="Castelle C.J."/>
            <person name="Probst A.J."/>
            <person name="Thomas B.C."/>
            <person name="Singh A."/>
            <person name="Wilkins M.J."/>
            <person name="Karaoz U."/>
            <person name="Brodie E.L."/>
            <person name="Williams K.H."/>
            <person name="Hubbard S.S."/>
            <person name="Banfield J.F."/>
        </authorList>
    </citation>
    <scope>NUCLEOTIDE SEQUENCE [LARGE SCALE GENOMIC DNA]</scope>
</reference>
<evidence type="ECO:0000256" key="1">
    <source>
        <dbReference type="SAM" id="MobiDB-lite"/>
    </source>
</evidence>
<keyword evidence="2" id="KW-0812">Transmembrane</keyword>
<dbReference type="EMBL" id="MHSS01000005">
    <property type="protein sequence ID" value="OHA48571.1"/>
    <property type="molecule type" value="Genomic_DNA"/>
</dbReference>
<sequence length="168" mass="19351">MLRFLLKKNPIIILPLLGVVAIGIFLWQRGDFSPTPQKEEQKEKTSSTNNNGSEELVGDEEMVEETEQRSTIDDILTDIEPLLANGTKEDVKRFWFARDGGVYAEYQTREGMRMAYLQSRNGAWERAALYGAGENGWEIIEGEDVIFLNPPQEFWEYNTGARQWEKKN</sequence>
<accession>A0A1G2PLQ3</accession>
<dbReference type="Proteomes" id="UP000177629">
    <property type="component" value="Unassembled WGS sequence"/>
</dbReference>
<feature type="compositionally biased region" description="Acidic residues" evidence="1">
    <location>
        <begin position="56"/>
        <end position="65"/>
    </location>
</feature>
<evidence type="ECO:0000313" key="4">
    <source>
        <dbReference type="Proteomes" id="UP000177629"/>
    </source>
</evidence>
<comment type="caution">
    <text evidence="3">The sequence shown here is derived from an EMBL/GenBank/DDBJ whole genome shotgun (WGS) entry which is preliminary data.</text>
</comment>
<protein>
    <submittedName>
        <fullName evidence="3">Uncharacterized protein</fullName>
    </submittedName>
</protein>
<proteinExistence type="predicted"/>
<evidence type="ECO:0000313" key="3">
    <source>
        <dbReference type="EMBL" id="OHA48571.1"/>
    </source>
</evidence>
<keyword evidence="2" id="KW-1133">Transmembrane helix</keyword>
<name>A0A1G2PLQ3_9BACT</name>
<feature type="transmembrane region" description="Helical" evidence="2">
    <location>
        <begin position="12"/>
        <end position="28"/>
    </location>
</feature>
<evidence type="ECO:0000256" key="2">
    <source>
        <dbReference type="SAM" id="Phobius"/>
    </source>
</evidence>
<keyword evidence="2" id="KW-0472">Membrane</keyword>
<feature type="region of interest" description="Disordered" evidence="1">
    <location>
        <begin position="34"/>
        <end position="70"/>
    </location>
</feature>